<keyword evidence="3" id="KW-0804">Transcription</keyword>
<dbReference type="PROSITE" id="PS50943">
    <property type="entry name" value="HTH_CROC1"/>
    <property type="match status" value="1"/>
</dbReference>
<gene>
    <name evidence="7" type="ORF">FHU40_000416</name>
</gene>
<dbReference type="PRINTS" id="PR00455">
    <property type="entry name" value="HTHTETR"/>
</dbReference>
<keyword evidence="1" id="KW-0805">Transcription regulation</keyword>
<proteinExistence type="predicted"/>
<dbReference type="GO" id="GO:0000976">
    <property type="term" value="F:transcription cis-regulatory region binding"/>
    <property type="evidence" value="ECO:0007669"/>
    <property type="project" value="TreeGrafter"/>
</dbReference>
<evidence type="ECO:0000256" key="2">
    <source>
        <dbReference type="ARBA" id="ARBA00023125"/>
    </source>
</evidence>
<dbReference type="SUPFAM" id="SSF46689">
    <property type="entry name" value="Homeodomain-like"/>
    <property type="match status" value="1"/>
</dbReference>
<feature type="domain" description="HTH tetR-type" evidence="6">
    <location>
        <begin position="91"/>
        <end position="151"/>
    </location>
</feature>
<evidence type="ECO:0000259" key="5">
    <source>
        <dbReference type="PROSITE" id="PS50943"/>
    </source>
</evidence>
<dbReference type="RefSeq" id="WP_343057680.1">
    <property type="nucleotide sequence ID" value="NZ_JACHWR010000001.1"/>
</dbReference>
<dbReference type="AlphaFoldDB" id="A0A7W4VRU6"/>
<evidence type="ECO:0000313" key="7">
    <source>
        <dbReference type="EMBL" id="MBB3040615.1"/>
    </source>
</evidence>
<evidence type="ECO:0000256" key="3">
    <source>
        <dbReference type="ARBA" id="ARBA00023163"/>
    </source>
</evidence>
<feature type="DNA-binding region" description="H-T-H motif" evidence="4">
    <location>
        <begin position="114"/>
        <end position="133"/>
    </location>
</feature>
<keyword evidence="8" id="KW-1185">Reference proteome</keyword>
<dbReference type="PANTHER" id="PTHR30055:SF234">
    <property type="entry name" value="HTH-TYPE TRANSCRIPTIONAL REGULATOR BETI"/>
    <property type="match status" value="1"/>
</dbReference>
<dbReference type="InterPro" id="IPR001647">
    <property type="entry name" value="HTH_TetR"/>
</dbReference>
<dbReference type="InterPro" id="IPR041490">
    <property type="entry name" value="KstR2_TetR_C"/>
</dbReference>
<dbReference type="Gene3D" id="1.10.357.10">
    <property type="entry name" value="Tetracycline Repressor, domain 2"/>
    <property type="match status" value="1"/>
</dbReference>
<dbReference type="InterPro" id="IPR050109">
    <property type="entry name" value="HTH-type_TetR-like_transc_reg"/>
</dbReference>
<evidence type="ECO:0000256" key="1">
    <source>
        <dbReference type="ARBA" id="ARBA00023015"/>
    </source>
</evidence>
<name>A0A7W4VRU6_9ACTN</name>
<feature type="domain" description="HTH cro/C1-type" evidence="5">
    <location>
        <begin position="10"/>
        <end position="64"/>
    </location>
</feature>
<evidence type="ECO:0000256" key="4">
    <source>
        <dbReference type="PROSITE-ProRule" id="PRU00335"/>
    </source>
</evidence>
<dbReference type="Pfam" id="PF00440">
    <property type="entry name" value="TetR_N"/>
    <property type="match status" value="1"/>
</dbReference>
<dbReference type="Gene3D" id="1.10.260.40">
    <property type="entry name" value="lambda repressor-like DNA-binding domains"/>
    <property type="match status" value="1"/>
</dbReference>
<dbReference type="PANTHER" id="PTHR30055">
    <property type="entry name" value="HTH-TYPE TRANSCRIPTIONAL REGULATOR RUTR"/>
    <property type="match status" value="1"/>
</dbReference>
<protein>
    <submittedName>
        <fullName evidence="7">AcrR family transcriptional regulator/transcriptional regulator with XRE-family HTH domain</fullName>
    </submittedName>
</protein>
<reference evidence="7 8" key="1">
    <citation type="submission" date="2020-08" db="EMBL/GenBank/DDBJ databases">
        <title>Sequencing the genomes of 1000 actinobacteria strains.</title>
        <authorList>
            <person name="Klenk H.-P."/>
        </authorList>
    </citation>
    <scope>NUCLEOTIDE SEQUENCE [LARGE SCALE GENOMIC DNA]</scope>
    <source>
        <strain evidence="7 8">DSM 105498</strain>
    </source>
</reference>
<dbReference type="Pfam" id="PF17932">
    <property type="entry name" value="TetR_C_24"/>
    <property type="match status" value="1"/>
</dbReference>
<dbReference type="InterPro" id="IPR036271">
    <property type="entry name" value="Tet_transcr_reg_TetR-rel_C_sf"/>
</dbReference>
<sequence length="279" mass="30042">MTEHEVGAAVRRARVAKGLSLRRLAAELGVSPATLSALETGRAPVTVARLQRIAELVGIPAAVLMSGDVAAPAPIVDGHERTDRDWRRFDDVGLGPVLAASVRLFVRQGFHATSMRELATEAGVSVAGIYHHYPSKQHILVALMDVTMTEIRWRLLDARADGGTPVESLALMVESLALFHAVRGDLAFIGASEMRGMSGDDLARVTALRDEVQHLLDEQAALAFPGVEVRTACRAIATMCTALPSWFRVDGPLTPAQVAAEYARLAIRMLDDRAPDPSR</sequence>
<dbReference type="SUPFAM" id="SSF48498">
    <property type="entry name" value="Tetracyclin repressor-like, C-terminal domain"/>
    <property type="match status" value="1"/>
</dbReference>
<evidence type="ECO:0000259" key="6">
    <source>
        <dbReference type="PROSITE" id="PS50977"/>
    </source>
</evidence>
<organism evidence="7 8">
    <name type="scientific">Nocardioides soli</name>
    <dbReference type="NCBI Taxonomy" id="1036020"/>
    <lineage>
        <taxon>Bacteria</taxon>
        <taxon>Bacillati</taxon>
        <taxon>Actinomycetota</taxon>
        <taxon>Actinomycetes</taxon>
        <taxon>Propionibacteriales</taxon>
        <taxon>Nocardioidaceae</taxon>
        <taxon>Nocardioides</taxon>
    </lineage>
</organism>
<dbReference type="InterPro" id="IPR010982">
    <property type="entry name" value="Lambda_DNA-bd_dom_sf"/>
</dbReference>
<dbReference type="GO" id="GO:0003700">
    <property type="term" value="F:DNA-binding transcription factor activity"/>
    <property type="evidence" value="ECO:0007669"/>
    <property type="project" value="TreeGrafter"/>
</dbReference>
<dbReference type="InterPro" id="IPR009057">
    <property type="entry name" value="Homeodomain-like_sf"/>
</dbReference>
<comment type="caution">
    <text evidence="7">The sequence shown here is derived from an EMBL/GenBank/DDBJ whole genome shotgun (WGS) entry which is preliminary data.</text>
</comment>
<evidence type="ECO:0000313" key="8">
    <source>
        <dbReference type="Proteomes" id="UP000589626"/>
    </source>
</evidence>
<dbReference type="CDD" id="cd00093">
    <property type="entry name" value="HTH_XRE"/>
    <property type="match status" value="1"/>
</dbReference>
<accession>A0A7W4VRU6</accession>
<dbReference type="Proteomes" id="UP000589626">
    <property type="component" value="Unassembled WGS sequence"/>
</dbReference>
<dbReference type="SMART" id="SM00530">
    <property type="entry name" value="HTH_XRE"/>
    <property type="match status" value="1"/>
</dbReference>
<dbReference type="EMBL" id="JACHWR010000001">
    <property type="protein sequence ID" value="MBB3040615.1"/>
    <property type="molecule type" value="Genomic_DNA"/>
</dbReference>
<dbReference type="InterPro" id="IPR001387">
    <property type="entry name" value="Cro/C1-type_HTH"/>
</dbReference>
<dbReference type="Pfam" id="PF01381">
    <property type="entry name" value="HTH_3"/>
    <property type="match status" value="1"/>
</dbReference>
<dbReference type="PROSITE" id="PS50977">
    <property type="entry name" value="HTH_TETR_2"/>
    <property type="match status" value="1"/>
</dbReference>
<dbReference type="SUPFAM" id="SSF47413">
    <property type="entry name" value="lambda repressor-like DNA-binding domains"/>
    <property type="match status" value="1"/>
</dbReference>
<keyword evidence="2 4" id="KW-0238">DNA-binding</keyword>